<proteinExistence type="predicted"/>
<dbReference type="InParanoid" id="G4ZU38"/>
<dbReference type="GeneID" id="20659549"/>
<sequence length="328" mass="38481">IHGFPWQVPARTRNRNIIKDLKMQPKKQLRVHARPDLDKLLKTWEVRGERDDWIRGLQSQLPQQLWAHRNTLTNYQVWVAYRMAAQQLNLHYEGERPTDGCLLAQDVTAGKVTITHITWGCKRAQQFWSRCVEHWLGHEISSSRLKAYKSYISSRVAPPVSDRMRRVLLECYGKWNKDYEDALGRIWWSLCSMGYALLWQIRNQVVHEGMTWRAPQQLEYMWASCLRQIAAVARSERNKPATRTNGLRLQLTLDCYVAITIEAEPPDSPPTPAPWLKRKESALWCREHQVLCHTPRPQWNNVPGAKYYSAGCRAQWARMRWRTTAELG</sequence>
<gene>
    <name evidence="1" type="ORF">PHYSODRAFT_514257</name>
</gene>
<dbReference type="Proteomes" id="UP000002640">
    <property type="component" value="Unassembled WGS sequence"/>
</dbReference>
<dbReference type="AlphaFoldDB" id="G4ZU38"/>
<feature type="non-terminal residue" evidence="1">
    <location>
        <position position="1"/>
    </location>
</feature>
<protein>
    <submittedName>
        <fullName evidence="1">Uncharacterized protein</fullName>
    </submittedName>
</protein>
<keyword evidence="2" id="KW-1185">Reference proteome</keyword>
<dbReference type="SMR" id="G4ZU38"/>
<dbReference type="EMBL" id="JH159156">
    <property type="protein sequence ID" value="EGZ13312.1"/>
    <property type="molecule type" value="Genomic_DNA"/>
</dbReference>
<organism evidence="1 2">
    <name type="scientific">Phytophthora sojae (strain P6497)</name>
    <name type="common">Soybean stem and root rot agent</name>
    <name type="synonym">Phytophthora megasperma f. sp. glycines</name>
    <dbReference type="NCBI Taxonomy" id="1094619"/>
    <lineage>
        <taxon>Eukaryota</taxon>
        <taxon>Sar</taxon>
        <taxon>Stramenopiles</taxon>
        <taxon>Oomycota</taxon>
        <taxon>Peronosporomycetes</taxon>
        <taxon>Peronosporales</taxon>
        <taxon>Peronosporaceae</taxon>
        <taxon>Phytophthora</taxon>
    </lineage>
</organism>
<reference evidence="1 2" key="1">
    <citation type="journal article" date="2006" name="Science">
        <title>Phytophthora genome sequences uncover evolutionary origins and mechanisms of pathogenesis.</title>
        <authorList>
            <person name="Tyler B.M."/>
            <person name="Tripathy S."/>
            <person name="Zhang X."/>
            <person name="Dehal P."/>
            <person name="Jiang R.H."/>
            <person name="Aerts A."/>
            <person name="Arredondo F.D."/>
            <person name="Baxter L."/>
            <person name="Bensasson D."/>
            <person name="Beynon J.L."/>
            <person name="Chapman J."/>
            <person name="Damasceno C.M."/>
            <person name="Dorrance A.E."/>
            <person name="Dou D."/>
            <person name="Dickerman A.W."/>
            <person name="Dubchak I.L."/>
            <person name="Garbelotto M."/>
            <person name="Gijzen M."/>
            <person name="Gordon S.G."/>
            <person name="Govers F."/>
            <person name="Grunwald N.J."/>
            <person name="Huang W."/>
            <person name="Ivors K.L."/>
            <person name="Jones R.W."/>
            <person name="Kamoun S."/>
            <person name="Krampis K."/>
            <person name="Lamour K.H."/>
            <person name="Lee M.K."/>
            <person name="McDonald W.H."/>
            <person name="Medina M."/>
            <person name="Meijer H.J."/>
            <person name="Nordberg E.K."/>
            <person name="Maclean D.J."/>
            <person name="Ospina-Giraldo M.D."/>
            <person name="Morris P.F."/>
            <person name="Phuntumart V."/>
            <person name="Putnam N.H."/>
            <person name="Rash S."/>
            <person name="Rose J.K."/>
            <person name="Sakihama Y."/>
            <person name="Salamov A.A."/>
            <person name="Savidor A."/>
            <person name="Scheuring C.F."/>
            <person name="Smith B.M."/>
            <person name="Sobral B.W."/>
            <person name="Terry A."/>
            <person name="Torto-Alalibo T.A."/>
            <person name="Win J."/>
            <person name="Xu Z."/>
            <person name="Zhang H."/>
            <person name="Grigoriev I.V."/>
            <person name="Rokhsar D.S."/>
            <person name="Boore J.L."/>
        </authorList>
    </citation>
    <scope>NUCLEOTIDE SEQUENCE [LARGE SCALE GENOMIC DNA]</scope>
    <source>
        <strain evidence="1 2">P6497</strain>
    </source>
</reference>
<accession>G4ZU38</accession>
<evidence type="ECO:0000313" key="1">
    <source>
        <dbReference type="EMBL" id="EGZ13312.1"/>
    </source>
</evidence>
<dbReference type="KEGG" id="psoj:PHYSODRAFT_514257"/>
<dbReference type="RefSeq" id="XP_009530741.1">
    <property type="nucleotide sequence ID" value="XM_009532446.1"/>
</dbReference>
<name>G4ZU38_PHYSP</name>
<evidence type="ECO:0000313" key="2">
    <source>
        <dbReference type="Proteomes" id="UP000002640"/>
    </source>
</evidence>